<gene>
    <name evidence="1" type="ORF">METZ01_LOCUS70273</name>
</gene>
<sequence length="115" mass="13807">MKVYDNPQCIDEAEYHEDMKKTTYIKRLFNHYRLTGELKSRLILNHLIVFANVFPARDAARILFFKIHEEYYPILKPFLVSLSMMPDRIEGIRGKNIYSSDIFMDDYVIQELRKL</sequence>
<proteinExistence type="predicted"/>
<accession>A0A381TNL6</accession>
<name>A0A381TNL6_9ZZZZ</name>
<organism evidence="1">
    <name type="scientific">marine metagenome</name>
    <dbReference type="NCBI Taxonomy" id="408172"/>
    <lineage>
        <taxon>unclassified sequences</taxon>
        <taxon>metagenomes</taxon>
        <taxon>ecological metagenomes</taxon>
    </lineage>
</organism>
<evidence type="ECO:0000313" key="1">
    <source>
        <dbReference type="EMBL" id="SVA17419.1"/>
    </source>
</evidence>
<protein>
    <submittedName>
        <fullName evidence="1">Uncharacterized protein</fullName>
    </submittedName>
</protein>
<dbReference type="AlphaFoldDB" id="A0A381TNL6"/>
<dbReference type="EMBL" id="UINC01004866">
    <property type="protein sequence ID" value="SVA17419.1"/>
    <property type="molecule type" value="Genomic_DNA"/>
</dbReference>
<dbReference type="InterPro" id="IPR055631">
    <property type="entry name" value="DUF7207"/>
</dbReference>
<dbReference type="Pfam" id="PF23837">
    <property type="entry name" value="DUF7207"/>
    <property type="match status" value="1"/>
</dbReference>
<reference evidence="1" key="1">
    <citation type="submission" date="2018-05" db="EMBL/GenBank/DDBJ databases">
        <authorList>
            <person name="Lanie J.A."/>
            <person name="Ng W.-L."/>
            <person name="Kazmierczak K.M."/>
            <person name="Andrzejewski T.M."/>
            <person name="Davidsen T.M."/>
            <person name="Wayne K.J."/>
            <person name="Tettelin H."/>
            <person name="Glass J.I."/>
            <person name="Rusch D."/>
            <person name="Podicherti R."/>
            <person name="Tsui H.-C.T."/>
            <person name="Winkler M.E."/>
        </authorList>
    </citation>
    <scope>NUCLEOTIDE SEQUENCE</scope>
</reference>